<protein>
    <recommendedName>
        <fullName evidence="1">T6SS Phospholipase effector Tle1-like catalytic domain-containing protein</fullName>
    </recommendedName>
</protein>
<evidence type="ECO:0000313" key="3">
    <source>
        <dbReference type="Proteomes" id="UP000027265"/>
    </source>
</evidence>
<proteinExistence type="predicted"/>
<dbReference type="PANTHER" id="PTHR33840:SF1">
    <property type="entry name" value="TLE1 PHOSPHOLIPASE DOMAIN-CONTAINING PROTEIN"/>
    <property type="match status" value="1"/>
</dbReference>
<keyword evidence="3" id="KW-1185">Reference proteome</keyword>
<dbReference type="STRING" id="933084.A0A067PQY2"/>
<name>A0A067PQY2_9AGAM</name>
<dbReference type="InParanoid" id="A0A067PQY2"/>
<dbReference type="Proteomes" id="UP000027265">
    <property type="component" value="Unassembled WGS sequence"/>
</dbReference>
<sequence length="570" mass="63585">MSQPVVSSRKRILVFCDGTSADGRRGMTLGAGLTGDGVTNVIRLARAVNMMGKDKASGQAIHQIVSYNIGVGAQSGFDGEYNVGDADELAIGLEVASKIRDAYGFIADNYVEGDEIFLFGWSRGAYTVRKVAGLIYRMGLLSKEYMGLFPQYWAALNNPDLPWAVVPPMPEKPVPIECVGVFDTVGEIDLLDPVIDALGIKDNLLPPNIKHALHALAFHENRDKFMATLWQKDRQEPKDPVLKAIWKTQVLKQVWFAGDHTDVGGGYINHERADIVLYWMAGEIDKLVDLDHDFLKRAGMREPSEAWGMYPPTNALLTYEGVGSILDKRLGLMDPDDLFHESTLLWAPPARPDPFSMLGLKDLQQRFGDGWRPVAAPMNAFESERRVGWGKTDGLIPTFETGVTFALVLNALKNNRMPASKGDVLLVPPYEPNARYTKVTIAWRSYLLEERGEYYVLIVKNKSKGDADVVFFIQAEWYGPDRGISRHINKIARLVKGNYEFTVDTRCQYGQDAEGMRRFVVYHDKTRTPGQLNFVDYNDEVDEVNNALGVLGKGIIGIGQNLLDEPLSDY</sequence>
<dbReference type="OrthoDB" id="3057168at2759"/>
<organism evidence="2 3">
    <name type="scientific">Jaapia argillacea MUCL 33604</name>
    <dbReference type="NCBI Taxonomy" id="933084"/>
    <lineage>
        <taxon>Eukaryota</taxon>
        <taxon>Fungi</taxon>
        <taxon>Dikarya</taxon>
        <taxon>Basidiomycota</taxon>
        <taxon>Agaricomycotina</taxon>
        <taxon>Agaricomycetes</taxon>
        <taxon>Agaricomycetidae</taxon>
        <taxon>Jaapiales</taxon>
        <taxon>Jaapiaceae</taxon>
        <taxon>Jaapia</taxon>
    </lineage>
</organism>
<feature type="domain" description="T6SS Phospholipase effector Tle1-like catalytic" evidence="1">
    <location>
        <begin position="10"/>
        <end position="282"/>
    </location>
</feature>
<evidence type="ECO:0000313" key="2">
    <source>
        <dbReference type="EMBL" id="KDQ52721.1"/>
    </source>
</evidence>
<evidence type="ECO:0000259" key="1">
    <source>
        <dbReference type="Pfam" id="PF09994"/>
    </source>
</evidence>
<dbReference type="PANTHER" id="PTHR33840">
    <property type="match status" value="1"/>
</dbReference>
<reference evidence="3" key="1">
    <citation type="journal article" date="2014" name="Proc. Natl. Acad. Sci. U.S.A.">
        <title>Extensive sampling of basidiomycete genomes demonstrates inadequacy of the white-rot/brown-rot paradigm for wood decay fungi.</title>
        <authorList>
            <person name="Riley R."/>
            <person name="Salamov A.A."/>
            <person name="Brown D.W."/>
            <person name="Nagy L.G."/>
            <person name="Floudas D."/>
            <person name="Held B.W."/>
            <person name="Levasseur A."/>
            <person name="Lombard V."/>
            <person name="Morin E."/>
            <person name="Otillar R."/>
            <person name="Lindquist E.A."/>
            <person name="Sun H."/>
            <person name="LaButti K.M."/>
            <person name="Schmutz J."/>
            <person name="Jabbour D."/>
            <person name="Luo H."/>
            <person name="Baker S.E."/>
            <person name="Pisabarro A.G."/>
            <person name="Walton J.D."/>
            <person name="Blanchette R.A."/>
            <person name="Henrissat B."/>
            <person name="Martin F."/>
            <person name="Cullen D."/>
            <person name="Hibbett D.S."/>
            <person name="Grigoriev I.V."/>
        </authorList>
    </citation>
    <scope>NUCLEOTIDE SEQUENCE [LARGE SCALE GENOMIC DNA]</scope>
    <source>
        <strain evidence="3">MUCL 33604</strain>
    </source>
</reference>
<dbReference type="InterPro" id="IPR018712">
    <property type="entry name" value="Tle1-like_cat"/>
</dbReference>
<accession>A0A067PQY2</accession>
<dbReference type="HOGENOM" id="CLU_476544_0_0_1"/>
<dbReference type="EMBL" id="KL197738">
    <property type="protein sequence ID" value="KDQ52721.1"/>
    <property type="molecule type" value="Genomic_DNA"/>
</dbReference>
<dbReference type="Pfam" id="PF09994">
    <property type="entry name" value="T6SS_Tle1-like_cat"/>
    <property type="match status" value="1"/>
</dbReference>
<gene>
    <name evidence="2" type="ORF">JAAARDRAFT_198065</name>
</gene>
<dbReference type="AlphaFoldDB" id="A0A067PQY2"/>